<dbReference type="Proteomes" id="UP000053467">
    <property type="component" value="Unassembled WGS sequence"/>
</dbReference>
<protein>
    <submittedName>
        <fullName evidence="1">Uncharacterized protein</fullName>
    </submittedName>
</protein>
<comment type="caution">
    <text evidence="1">The sequence shown here is derived from an EMBL/GenBank/DDBJ whole genome shotgun (WGS) entry which is preliminary data.</text>
</comment>
<organism evidence="1 2">
    <name type="scientific">candidate division TA06 bacterium 34_109</name>
    <dbReference type="NCBI Taxonomy" id="1635277"/>
    <lineage>
        <taxon>Bacteria</taxon>
        <taxon>Bacteria division TA06</taxon>
    </lineage>
</organism>
<dbReference type="EMBL" id="LGGX01000011">
    <property type="protein sequence ID" value="KUK86841.1"/>
    <property type="molecule type" value="Genomic_DNA"/>
</dbReference>
<dbReference type="AlphaFoldDB" id="A0A101I0L6"/>
<proteinExistence type="predicted"/>
<accession>A0A101I0L6</accession>
<reference evidence="2" key="1">
    <citation type="journal article" date="2015" name="MBio">
        <title>Genome-Resolved Metagenomic Analysis Reveals Roles for Candidate Phyla and Other Microbial Community Members in Biogeochemical Transformations in Oil Reservoirs.</title>
        <authorList>
            <person name="Hu P."/>
            <person name="Tom L."/>
            <person name="Singh A."/>
            <person name="Thomas B.C."/>
            <person name="Baker B.J."/>
            <person name="Piceno Y.M."/>
            <person name="Andersen G.L."/>
            <person name="Banfield J.F."/>
        </authorList>
    </citation>
    <scope>NUCLEOTIDE SEQUENCE [LARGE SCALE GENOMIC DNA]</scope>
</reference>
<name>A0A101I0L6_UNCT6</name>
<evidence type="ECO:0000313" key="1">
    <source>
        <dbReference type="EMBL" id="KUK86841.1"/>
    </source>
</evidence>
<gene>
    <name evidence="1" type="ORF">XE03_1204</name>
</gene>
<sequence>MKKFFLLLMSISFFILTFSAFYSGDLGFYFLNIPVDPLSQAYSTTSSAVKGRSGDLINPASLYNLENENTFSFTYMPFLVSSHFGLFTYNFKSSQLLLKYFNSGVMERRDSLNNDLGEFFSSNLLLEFSKSFKIKENIFVGGGMNIGVEKVLDYNSLFSSLNLGLIYEKAYFEFLNLGFQILNVGGAYNFEKSSLTPAKFVIGFSIDKEDMPFSVNLDVGKILDRKYFYSFALKFSLIKPDLQKGEVKEKSFEILDTNNVDTLLNHMDESFEMDETPDTILTAITDSLVDTLKSENEDDLIVKTDSIVDTLNIENRDNLIVTTDSLVDTLKSDNETEQEYKSYAEFLDEKNDSVENLLKEEKVEEYVEKSEERTPVEKKNIFSPLSLDIILGVSSDRSELQLGYPTDLTSALTAGFKLSYNNISVLWSSKFWGELGVSQSIGLKMSF</sequence>
<evidence type="ECO:0000313" key="2">
    <source>
        <dbReference type="Proteomes" id="UP000053467"/>
    </source>
</evidence>